<dbReference type="AlphaFoldDB" id="A0A1Y2G8Z4"/>
<evidence type="ECO:0000313" key="2">
    <source>
        <dbReference type="Proteomes" id="UP000193648"/>
    </source>
</evidence>
<dbReference type="Gene3D" id="3.90.226.10">
    <property type="entry name" value="2-enoyl-CoA Hydratase, Chain A, domain 1"/>
    <property type="match status" value="1"/>
</dbReference>
<dbReference type="InParanoid" id="A0A1Y2G8Z4"/>
<dbReference type="GeneID" id="33571031"/>
<dbReference type="RefSeq" id="XP_021876589.1">
    <property type="nucleotide sequence ID" value="XM_022029188.1"/>
</dbReference>
<organism evidence="1 2">
    <name type="scientific">Lobosporangium transversale</name>
    <dbReference type="NCBI Taxonomy" id="64571"/>
    <lineage>
        <taxon>Eukaryota</taxon>
        <taxon>Fungi</taxon>
        <taxon>Fungi incertae sedis</taxon>
        <taxon>Mucoromycota</taxon>
        <taxon>Mortierellomycotina</taxon>
        <taxon>Mortierellomycetes</taxon>
        <taxon>Mortierellales</taxon>
        <taxon>Mortierellaceae</taxon>
        <taxon>Lobosporangium</taxon>
    </lineage>
</organism>
<accession>A0A1Y2G8Z4</accession>
<reference evidence="1 2" key="1">
    <citation type="submission" date="2016-07" db="EMBL/GenBank/DDBJ databases">
        <title>Pervasive Adenine N6-methylation of Active Genes in Fungi.</title>
        <authorList>
            <consortium name="DOE Joint Genome Institute"/>
            <person name="Mondo S.J."/>
            <person name="Dannebaum R.O."/>
            <person name="Kuo R.C."/>
            <person name="Labutti K."/>
            <person name="Haridas S."/>
            <person name="Kuo A."/>
            <person name="Salamov A."/>
            <person name="Ahrendt S.R."/>
            <person name="Lipzen A."/>
            <person name="Sullivan W."/>
            <person name="Andreopoulos W.B."/>
            <person name="Clum A."/>
            <person name="Lindquist E."/>
            <person name="Daum C."/>
            <person name="Ramamoorthy G.K."/>
            <person name="Gryganskyi A."/>
            <person name="Culley D."/>
            <person name="Magnuson J.K."/>
            <person name="James T.Y."/>
            <person name="O'Malley M.A."/>
            <person name="Stajich J.E."/>
            <person name="Spatafora J.W."/>
            <person name="Visel A."/>
            <person name="Grigoriev I.V."/>
        </authorList>
    </citation>
    <scope>NUCLEOTIDE SEQUENCE [LARGE SCALE GENOMIC DNA]</scope>
    <source>
        <strain evidence="1 2">NRRL 3116</strain>
    </source>
</reference>
<evidence type="ECO:0000313" key="1">
    <source>
        <dbReference type="EMBL" id="ORZ04543.1"/>
    </source>
</evidence>
<dbReference type="InterPro" id="IPR029045">
    <property type="entry name" value="ClpP/crotonase-like_dom_sf"/>
</dbReference>
<name>A0A1Y2G8Z4_9FUNG</name>
<dbReference type="EMBL" id="MCFF01000056">
    <property type="protein sequence ID" value="ORZ04543.1"/>
    <property type="molecule type" value="Genomic_DNA"/>
</dbReference>
<gene>
    <name evidence="1" type="ORF">BCR41DRAFT_401006</name>
</gene>
<comment type="caution">
    <text evidence="1">The sequence shown here is derived from an EMBL/GenBank/DDBJ whole genome shotgun (WGS) entry which is preliminary data.</text>
</comment>
<dbReference type="PANTHER" id="PTHR37049:SF4">
    <property type="entry name" value="RHODANESE DOMAIN-CONTAINING PROTEIN"/>
    <property type="match status" value="1"/>
</dbReference>
<dbReference type="InterPro" id="IPR052766">
    <property type="entry name" value="S41A_metabolite_peptidase"/>
</dbReference>
<dbReference type="OrthoDB" id="27214at2759"/>
<evidence type="ECO:0008006" key="3">
    <source>
        <dbReference type="Google" id="ProtNLM"/>
    </source>
</evidence>
<sequence>MAGSHPSTNKKVTHQNHQEKLISLTSTPHIETVDYCAIAAKSSKEADGTIPYIVARGCYELFAFDPQIREDAINSIRANLESFYVFYDIAKSPPRMENSDLEPIDLSVSLAELANETYLNDYAFHDRLSNLIARLQDPHTVYKSMCYQQFVFVQPISTYGVYEDHRQQVKVASILDKLDPRLTSDLNDCEVTHIDGRSAYEMIVEFAKSKAYSKDRGVRINKSFSSLAHDKIGGYYDHYSMGTFAQRTSIPPNETIEYKIDCRSKFSLNTLPQNLSTLLATFKLSWTALDVTMLPFNDARSYHRQFCTQGSIQTVKKLVLNSALPDDFNSVKEDALGTYKKARELYRGAYASFYLLDDNITGIFRLGTESPHKEKVQSNFYANIDKGFEALSKAGARKLIVDLQNNSGGIICWGRYVLQTLFPQTVNSPYIYSLRASPLAQALAQATFIYDCESDSPYDGFVDPNTGEEFTNDSWMIPGTTMLGRQGNFSDKIADRRCSAVEDVKGDHENAMFAPSNITLLTNGFCGSTCAVLAIQMHERYGVRTVAIGGVHGQPMMFTSFPGGAVQANNTLWIKRIQDVIDILPDNLHTQQIKTLLPRQLPANGQLAFTFRQVLSTINPDQVLEYMRIPSEFRMDYTVARFRLPSILWKDVRDLVWDTIMSSKGKEEEKEKKGLEGDESFGGDLEGISEAIFSDQKIGTMVEVERTAADDLMMAILGLEGADREDFRWIHQFEMY</sequence>
<protein>
    <recommendedName>
        <fullName evidence="3">Tail specific protease domain-containing protein</fullName>
    </recommendedName>
</protein>
<proteinExistence type="predicted"/>
<keyword evidence="2" id="KW-1185">Reference proteome</keyword>
<dbReference type="Proteomes" id="UP000193648">
    <property type="component" value="Unassembled WGS sequence"/>
</dbReference>
<dbReference type="SUPFAM" id="SSF52096">
    <property type="entry name" value="ClpP/crotonase"/>
    <property type="match status" value="1"/>
</dbReference>
<dbReference type="STRING" id="64571.A0A1Y2G8Z4"/>
<dbReference type="PANTHER" id="PTHR37049">
    <property type="entry name" value="PEPTIDASE S41 FAMILY PROTEIN"/>
    <property type="match status" value="1"/>
</dbReference>